<keyword evidence="8" id="KW-1185">Reference proteome</keyword>
<keyword evidence="4" id="KW-0808">Transferase</keyword>
<dbReference type="GO" id="GO:0035657">
    <property type="term" value="C:eRF1 methyltransferase complex"/>
    <property type="evidence" value="ECO:0007669"/>
    <property type="project" value="TreeGrafter"/>
</dbReference>
<proteinExistence type="inferred from homology"/>
<dbReference type="OrthoDB" id="406152at2759"/>
<dbReference type="FunFam" id="3.40.50.150:FF:000077">
    <property type="entry name" value="HemK methyltransferase family member 2"/>
    <property type="match status" value="1"/>
</dbReference>
<dbReference type="GO" id="GO:0008276">
    <property type="term" value="F:protein methyltransferase activity"/>
    <property type="evidence" value="ECO:0007669"/>
    <property type="project" value="TreeGrafter"/>
</dbReference>
<organism evidence="7 8">
    <name type="scientific">Paraglomus occultum</name>
    <dbReference type="NCBI Taxonomy" id="144539"/>
    <lineage>
        <taxon>Eukaryota</taxon>
        <taxon>Fungi</taxon>
        <taxon>Fungi incertae sedis</taxon>
        <taxon>Mucoromycota</taxon>
        <taxon>Glomeromycotina</taxon>
        <taxon>Glomeromycetes</taxon>
        <taxon>Paraglomerales</taxon>
        <taxon>Paraglomeraceae</taxon>
        <taxon>Paraglomus</taxon>
    </lineage>
</organism>
<dbReference type="AlphaFoldDB" id="A0A9N9D4E4"/>
<dbReference type="PANTHER" id="PTHR45875:SF1">
    <property type="entry name" value="METHYLTRANSFERASE N6AMT1"/>
    <property type="match status" value="1"/>
</dbReference>
<sequence>GQATVQMPIMLPTPNLDHLTADDYEHVYEPSEDTFLFLDALEKEAEFIKNRVKPTICLEIGSGSGCISTFLAQLIGDGYAYINPYASTITYRTGMKNNVLLDPITTDLMAGLLPRLNHNVDIICFNPPYVVTQSEDVNSPDMLERAWAGGIDGKEVIDRTLPLIAESLSSNGICYLLSVTDNRPNEIRQTMLHEHGLSSEVVLSRLTGREKPSILKFWRDPTI</sequence>
<dbReference type="NCBIfam" id="TIGR00537">
    <property type="entry name" value="hemK_rel_arch"/>
    <property type="match status" value="1"/>
</dbReference>
<dbReference type="PANTHER" id="PTHR45875">
    <property type="entry name" value="METHYLTRANSFERASE N6AMT1"/>
    <property type="match status" value="1"/>
</dbReference>
<name>A0A9N9D4E4_9GLOM</name>
<gene>
    <name evidence="7" type="ORF">POCULU_LOCUS8715</name>
</gene>
<protein>
    <submittedName>
        <fullName evidence="7">11197_t:CDS:1</fullName>
    </submittedName>
</protein>
<dbReference type="SUPFAM" id="SSF53335">
    <property type="entry name" value="S-adenosyl-L-methionine-dependent methyltransferases"/>
    <property type="match status" value="1"/>
</dbReference>
<keyword evidence="3" id="KW-0489">Methyltransferase</keyword>
<evidence type="ECO:0000256" key="6">
    <source>
        <dbReference type="ARBA" id="ARBA00023242"/>
    </source>
</evidence>
<accession>A0A9N9D4E4</accession>
<dbReference type="GO" id="GO:0032259">
    <property type="term" value="P:methylation"/>
    <property type="evidence" value="ECO:0007669"/>
    <property type="project" value="UniProtKB-KW"/>
</dbReference>
<evidence type="ECO:0000313" key="7">
    <source>
        <dbReference type="EMBL" id="CAG8627334.1"/>
    </source>
</evidence>
<dbReference type="GO" id="GO:0008757">
    <property type="term" value="F:S-adenosylmethionine-dependent methyltransferase activity"/>
    <property type="evidence" value="ECO:0007669"/>
    <property type="project" value="TreeGrafter"/>
</dbReference>
<dbReference type="InterPro" id="IPR029063">
    <property type="entry name" value="SAM-dependent_MTases_sf"/>
</dbReference>
<evidence type="ECO:0000313" key="8">
    <source>
        <dbReference type="Proteomes" id="UP000789572"/>
    </source>
</evidence>
<keyword evidence="5" id="KW-0949">S-adenosyl-L-methionine</keyword>
<keyword evidence="6" id="KW-0539">Nucleus</keyword>
<evidence type="ECO:0000256" key="4">
    <source>
        <dbReference type="ARBA" id="ARBA00022679"/>
    </source>
</evidence>
<dbReference type="GO" id="GO:0005634">
    <property type="term" value="C:nucleus"/>
    <property type="evidence" value="ECO:0007669"/>
    <property type="project" value="UniProtKB-SubCell"/>
</dbReference>
<dbReference type="InterPro" id="IPR004557">
    <property type="entry name" value="PrmC-related"/>
</dbReference>
<comment type="caution">
    <text evidence="7">The sequence shown here is derived from an EMBL/GenBank/DDBJ whole genome shotgun (WGS) entry which is preliminary data.</text>
</comment>
<dbReference type="Gene3D" id="3.40.50.150">
    <property type="entry name" value="Vaccinia Virus protein VP39"/>
    <property type="match status" value="1"/>
</dbReference>
<comment type="subcellular location">
    <subcellularLocation>
        <location evidence="1">Nucleus</location>
    </subcellularLocation>
</comment>
<reference evidence="7" key="1">
    <citation type="submission" date="2021-06" db="EMBL/GenBank/DDBJ databases">
        <authorList>
            <person name="Kallberg Y."/>
            <person name="Tangrot J."/>
            <person name="Rosling A."/>
        </authorList>
    </citation>
    <scope>NUCLEOTIDE SEQUENCE</scope>
    <source>
        <strain evidence="7">IA702</strain>
    </source>
</reference>
<evidence type="ECO:0000256" key="1">
    <source>
        <dbReference type="ARBA" id="ARBA00004123"/>
    </source>
</evidence>
<evidence type="ECO:0000256" key="5">
    <source>
        <dbReference type="ARBA" id="ARBA00022691"/>
    </source>
</evidence>
<dbReference type="InterPro" id="IPR052190">
    <property type="entry name" value="Euk-Arch_PrmC-MTase"/>
</dbReference>
<dbReference type="EMBL" id="CAJVPJ010002695">
    <property type="protein sequence ID" value="CAG8627334.1"/>
    <property type="molecule type" value="Genomic_DNA"/>
</dbReference>
<evidence type="ECO:0000256" key="3">
    <source>
        <dbReference type="ARBA" id="ARBA00022603"/>
    </source>
</evidence>
<evidence type="ECO:0000256" key="2">
    <source>
        <dbReference type="ARBA" id="ARBA00006149"/>
    </source>
</evidence>
<dbReference type="Proteomes" id="UP000789572">
    <property type="component" value="Unassembled WGS sequence"/>
</dbReference>
<feature type="non-terminal residue" evidence="7">
    <location>
        <position position="223"/>
    </location>
</feature>
<comment type="similarity">
    <text evidence="2">Belongs to the eukaryotic/archaeal PrmC-related family.</text>
</comment>